<keyword evidence="3 11" id="KW-0812">Transmembrane</keyword>
<feature type="repeat" description="Solcar" evidence="11">
    <location>
        <begin position="850"/>
        <end position="940"/>
    </location>
</feature>
<dbReference type="PANTHER" id="PTHR47338">
    <property type="entry name" value="ZN(II)2CYS6 TRANSCRIPTION FACTOR (EUROFUNG)-RELATED"/>
    <property type="match status" value="1"/>
</dbReference>
<evidence type="ECO:0000256" key="5">
    <source>
        <dbReference type="ARBA" id="ARBA00022792"/>
    </source>
</evidence>
<dbReference type="PANTHER" id="PTHR47338:SF4">
    <property type="entry name" value="ZN(II)2CYS6 TRANSCRIPTION FACTOR (EUROFUNG)"/>
    <property type="match status" value="1"/>
</dbReference>
<dbReference type="GO" id="GO:0000981">
    <property type="term" value="F:DNA-binding transcription factor activity, RNA polymerase II-specific"/>
    <property type="evidence" value="ECO:0007669"/>
    <property type="project" value="InterPro"/>
</dbReference>
<organism evidence="14 15">
    <name type="scientific">Penicillium brasilianum</name>
    <dbReference type="NCBI Taxonomy" id="104259"/>
    <lineage>
        <taxon>Eukaryota</taxon>
        <taxon>Fungi</taxon>
        <taxon>Dikarya</taxon>
        <taxon>Ascomycota</taxon>
        <taxon>Pezizomycotina</taxon>
        <taxon>Eurotiomycetes</taxon>
        <taxon>Eurotiomycetidae</taxon>
        <taxon>Eurotiales</taxon>
        <taxon>Aspergillaceae</taxon>
        <taxon>Penicillium</taxon>
    </lineage>
</organism>
<evidence type="ECO:0000256" key="9">
    <source>
        <dbReference type="ARBA" id="ARBA00023163"/>
    </source>
</evidence>
<sequence length="963" mass="108256">MAFGQPLCPPWPAISITLVDTYNKYTQAKKLTFVLQVELLQRLSTIESRLAELSGQPNQNESNNDIPNFSFSEEPSSPLQDTVALQSFPSVRNSPIENSTFPPAPVLRSVIDTYFEHVHNQPYSYFQEISFRQKLDSNALPRCLILAVLSSAVRFSVHEYYAGKTREASETYARESWLSVLADHLTVEDNLNVHVVQTVNMLAVVDYTATDNLSSNAAGRVSSGWLKIGLAARISQDLHLMTEPEAWLPFSEQEERRRAFWSAYLIDKLISCGKSRPLVILDQDCNVQLPCDEETFNRGEWKKTNTLDQLLNWNTQITDNPSGFGLVILMASIFGRCTRYVHQNRKSDEIPPWDTKSDFAGINSSLLLLESYSRLGTQKISEIVQQSHHGNSDIDRQQIGHLIFAHTLYHLCHCLLNHPFLMRLRLKPFGSKAPASFSARALQAGSDHAKQLMDLIRDATESGCRIESSFYAYCIAVAGGIHSLASHLEHQSTARRQSDILHYFNESVESLERLAKLWVHASNMALRLREFHTISHRFASLLDPKCLTEELDPSCEEVCWSMIDYGILGADPQKKPLISKTGFSNLPSPSQWALGTEPLDGDTPRFGGTIPEPMIWSEGKLSARQFEIRFEIMVPKNQLSPWKGVVSGTTAAILANVLVYPLDTVKTRLQVQVHQHRTKHGDEAADHSRMQDAQYTGAVDAVRKILQQDGISGLYSGLESSIAGTASMNFAYFYWSAAARTVYQHVLRYHGIEDFNSIIKEFGLGAVGGALAQLCTNPISVIATRQQTRKACDGQQSMWETMMEIVSSEDGWTGLWRGFKVNLILVINPMITYGVYQWLRGGLVGLKKQVGYLDAFLLGALSKVLATIATHPLIVAKTMLQSKPPPQRRGRPFRGFTEVLVYIVKHEGVLRLYKGLIPQIVKGFVVQGLMMMLKERTETLMLMLLSLHRQHSYRRLALKGLRR</sequence>
<keyword evidence="5" id="KW-0496">Mitochondrion</keyword>
<protein>
    <submittedName>
        <fullName evidence="14">Putative Zn(II)2Cys6 transcription factor</fullName>
    </submittedName>
</protein>
<feature type="domain" description="Xylanolytic transcriptional activator regulatory" evidence="13">
    <location>
        <begin position="224"/>
        <end position="296"/>
    </location>
</feature>
<evidence type="ECO:0000256" key="10">
    <source>
        <dbReference type="ARBA" id="ARBA00023242"/>
    </source>
</evidence>
<dbReference type="Pfam" id="PF00153">
    <property type="entry name" value="Mito_carr"/>
    <property type="match status" value="3"/>
</dbReference>
<evidence type="ECO:0000256" key="12">
    <source>
        <dbReference type="SAM" id="MobiDB-lite"/>
    </source>
</evidence>
<evidence type="ECO:0000256" key="3">
    <source>
        <dbReference type="ARBA" id="ARBA00022692"/>
    </source>
</evidence>
<dbReference type="GO" id="GO:0008270">
    <property type="term" value="F:zinc ion binding"/>
    <property type="evidence" value="ECO:0007669"/>
    <property type="project" value="InterPro"/>
</dbReference>
<keyword evidence="4" id="KW-0479">Metal-binding</keyword>
<keyword evidence="7" id="KW-0805">Transcription regulation</keyword>
<dbReference type="Gene3D" id="1.50.40.10">
    <property type="entry name" value="Mitochondrial carrier domain"/>
    <property type="match status" value="1"/>
</dbReference>
<gene>
    <name evidence="14" type="ORF">PEBR_09116</name>
</gene>
<feature type="repeat" description="Solcar" evidence="11">
    <location>
        <begin position="756"/>
        <end position="842"/>
    </location>
</feature>
<evidence type="ECO:0000256" key="11">
    <source>
        <dbReference type="PROSITE-ProRule" id="PRU00282"/>
    </source>
</evidence>
<keyword evidence="9" id="KW-0804">Transcription</keyword>
<comment type="subcellular location">
    <subcellularLocation>
        <location evidence="2">Membrane</location>
        <topology evidence="2">Multi-pass membrane protein</topology>
    </subcellularLocation>
    <subcellularLocation>
        <location evidence="1">Nucleus</location>
    </subcellularLocation>
</comment>
<evidence type="ECO:0000313" key="15">
    <source>
        <dbReference type="Proteomes" id="UP000190744"/>
    </source>
</evidence>
<feature type="compositionally biased region" description="Polar residues" evidence="12">
    <location>
        <begin position="55"/>
        <end position="67"/>
    </location>
</feature>
<dbReference type="SUPFAM" id="SSF103506">
    <property type="entry name" value="Mitochondrial carrier"/>
    <property type="match status" value="1"/>
</dbReference>
<feature type="repeat" description="Solcar" evidence="11">
    <location>
        <begin position="639"/>
        <end position="742"/>
    </location>
</feature>
<evidence type="ECO:0000259" key="13">
    <source>
        <dbReference type="SMART" id="SM00906"/>
    </source>
</evidence>
<dbReference type="EMBL" id="LJBN01000001">
    <property type="protein sequence ID" value="OOQ91692.1"/>
    <property type="molecule type" value="Genomic_DNA"/>
</dbReference>
<reference evidence="15" key="1">
    <citation type="submission" date="2015-09" db="EMBL/GenBank/DDBJ databases">
        <authorList>
            <person name="Fill T.P."/>
            <person name="Baretta J.F."/>
            <person name="de Almeida L.G."/>
            <person name="Rocha M."/>
            <person name="de Souza D.H."/>
            <person name="Malavazi I."/>
            <person name="Cerdeira L.T."/>
            <person name="Hong H."/>
            <person name="Samborskyy M."/>
            <person name="de Vasconcelos A.T."/>
            <person name="Leadlay P."/>
            <person name="Rodrigues-Filho E."/>
        </authorList>
    </citation>
    <scope>NUCLEOTIDE SEQUENCE [LARGE SCALE GENOMIC DNA]</scope>
    <source>
        <strain evidence="15">LaBioMMi 136</strain>
    </source>
</reference>
<dbReference type="CDD" id="cd12148">
    <property type="entry name" value="fungal_TF_MHR"/>
    <property type="match status" value="1"/>
</dbReference>
<dbReference type="SMART" id="SM00906">
    <property type="entry name" value="Fungal_trans"/>
    <property type="match status" value="1"/>
</dbReference>
<keyword evidence="6" id="KW-1133">Transmembrane helix</keyword>
<dbReference type="PROSITE" id="PS50920">
    <property type="entry name" value="SOLCAR"/>
    <property type="match status" value="3"/>
</dbReference>
<comment type="caution">
    <text evidence="14">The sequence shown here is derived from an EMBL/GenBank/DDBJ whole genome shotgun (WGS) entry which is preliminary data.</text>
</comment>
<dbReference type="GO" id="GO:0003677">
    <property type="term" value="F:DNA binding"/>
    <property type="evidence" value="ECO:0007669"/>
    <property type="project" value="InterPro"/>
</dbReference>
<name>A0A1S9S1U5_PENBI</name>
<dbReference type="InterPro" id="IPR023395">
    <property type="entry name" value="MCP_dom_sf"/>
</dbReference>
<dbReference type="Pfam" id="PF04082">
    <property type="entry name" value="Fungal_trans"/>
    <property type="match status" value="1"/>
</dbReference>
<keyword evidence="8 11" id="KW-0472">Membrane</keyword>
<dbReference type="InterPro" id="IPR007219">
    <property type="entry name" value="XnlR_reg_dom"/>
</dbReference>
<dbReference type="InterPro" id="IPR018108">
    <property type="entry name" value="MCP_transmembrane"/>
</dbReference>
<dbReference type="Proteomes" id="UP000190744">
    <property type="component" value="Unassembled WGS sequence"/>
</dbReference>
<dbReference type="GO" id="GO:0006351">
    <property type="term" value="P:DNA-templated transcription"/>
    <property type="evidence" value="ECO:0007669"/>
    <property type="project" value="InterPro"/>
</dbReference>
<proteinExistence type="predicted"/>
<dbReference type="GO" id="GO:0016020">
    <property type="term" value="C:membrane"/>
    <property type="evidence" value="ECO:0007669"/>
    <property type="project" value="UniProtKB-SubCell"/>
</dbReference>
<evidence type="ECO:0000256" key="7">
    <source>
        <dbReference type="ARBA" id="ARBA00023015"/>
    </source>
</evidence>
<keyword evidence="10" id="KW-0539">Nucleus</keyword>
<evidence type="ECO:0000256" key="2">
    <source>
        <dbReference type="ARBA" id="ARBA00004141"/>
    </source>
</evidence>
<dbReference type="InterPro" id="IPR050815">
    <property type="entry name" value="TF_fung"/>
</dbReference>
<dbReference type="AlphaFoldDB" id="A0A1S9S1U5"/>
<evidence type="ECO:0000313" key="14">
    <source>
        <dbReference type="EMBL" id="OOQ91692.1"/>
    </source>
</evidence>
<accession>A0A1S9S1U5</accession>
<evidence type="ECO:0000256" key="4">
    <source>
        <dbReference type="ARBA" id="ARBA00022723"/>
    </source>
</evidence>
<evidence type="ECO:0000256" key="1">
    <source>
        <dbReference type="ARBA" id="ARBA00004123"/>
    </source>
</evidence>
<dbReference type="GO" id="GO:0005634">
    <property type="term" value="C:nucleus"/>
    <property type="evidence" value="ECO:0007669"/>
    <property type="project" value="UniProtKB-SubCell"/>
</dbReference>
<evidence type="ECO:0000256" key="8">
    <source>
        <dbReference type="ARBA" id="ARBA00023136"/>
    </source>
</evidence>
<feature type="region of interest" description="Disordered" evidence="12">
    <location>
        <begin position="54"/>
        <end position="77"/>
    </location>
</feature>
<keyword evidence="5" id="KW-0999">Mitochondrion inner membrane</keyword>
<evidence type="ECO:0000256" key="6">
    <source>
        <dbReference type="ARBA" id="ARBA00022989"/>
    </source>
</evidence>